<dbReference type="Pfam" id="PF09837">
    <property type="entry name" value="DUF2064"/>
    <property type="match status" value="1"/>
</dbReference>
<protein>
    <recommendedName>
        <fullName evidence="3">DUF2064 domain-containing protein</fullName>
    </recommendedName>
</protein>
<dbReference type="Gene3D" id="3.90.550.10">
    <property type="entry name" value="Spore Coat Polysaccharide Biosynthesis Protein SpsA, Chain A"/>
    <property type="match status" value="1"/>
</dbReference>
<dbReference type="InterPro" id="IPR018641">
    <property type="entry name" value="Trfase_1_rSAM/seldom-assoc"/>
</dbReference>
<dbReference type="KEGG" id="tpx:Turpa_1433"/>
<sequence>MFARLPERGRVKTRLAEDLDENGAYEIYRWLLRVQARAIARDVPQGHKVSTYIYYAPELNRLSARAKFHPHLRGLNLKFRPQVSGDLGARLAAAVREVLARHDAALIWGADIPTLPQHIFSQGAALYPQSVITLARDGGYAFLSLAKEHFTPAVFENIRWSTANAGRDQIRALQRTGVPVVVSGKVADLDRAKDFTRIVRELEAHQRVADLEDLTATLQRLSLAV</sequence>
<proteinExistence type="predicted"/>
<evidence type="ECO:0008006" key="3">
    <source>
        <dbReference type="Google" id="ProtNLM"/>
    </source>
</evidence>
<evidence type="ECO:0000313" key="1">
    <source>
        <dbReference type="EMBL" id="AFM12081.1"/>
    </source>
</evidence>
<dbReference type="SUPFAM" id="SSF53448">
    <property type="entry name" value="Nucleotide-diphospho-sugar transferases"/>
    <property type="match status" value="1"/>
</dbReference>
<dbReference type="HOGENOM" id="CLU_075662_2_1_12"/>
<gene>
    <name evidence="1" type="ordered locus">Turpa_1433</name>
</gene>
<dbReference type="InterPro" id="IPR029044">
    <property type="entry name" value="Nucleotide-diphossugar_trans"/>
</dbReference>
<dbReference type="AlphaFoldDB" id="I4B474"/>
<dbReference type="Proteomes" id="UP000006048">
    <property type="component" value="Chromosome"/>
</dbReference>
<organism evidence="1 2">
    <name type="scientific">Turneriella parva (strain ATCC BAA-1111 / DSM 21527 / NCTC 11395 / H)</name>
    <name type="common">Leptospira parva</name>
    <dbReference type="NCBI Taxonomy" id="869212"/>
    <lineage>
        <taxon>Bacteria</taxon>
        <taxon>Pseudomonadati</taxon>
        <taxon>Spirochaetota</taxon>
        <taxon>Spirochaetia</taxon>
        <taxon>Leptospirales</taxon>
        <taxon>Leptospiraceae</taxon>
        <taxon>Turneriella</taxon>
    </lineage>
</organism>
<dbReference type="PANTHER" id="PTHR36529:SF1">
    <property type="entry name" value="GLYCOSYLTRANSFERASE"/>
    <property type="match status" value="1"/>
</dbReference>
<name>I4B474_TURPD</name>
<dbReference type="OrthoDB" id="9810303at2"/>
<reference evidence="1 2" key="1">
    <citation type="submission" date="2012-06" db="EMBL/GenBank/DDBJ databases">
        <title>The complete chromosome of genome of Turneriella parva DSM 21527.</title>
        <authorList>
            <consortium name="US DOE Joint Genome Institute (JGI-PGF)"/>
            <person name="Lucas S."/>
            <person name="Han J."/>
            <person name="Lapidus A."/>
            <person name="Bruce D."/>
            <person name="Goodwin L."/>
            <person name="Pitluck S."/>
            <person name="Peters L."/>
            <person name="Kyrpides N."/>
            <person name="Mavromatis K."/>
            <person name="Ivanova N."/>
            <person name="Mikhailova N."/>
            <person name="Chertkov O."/>
            <person name="Detter J.C."/>
            <person name="Tapia R."/>
            <person name="Han C."/>
            <person name="Land M."/>
            <person name="Hauser L."/>
            <person name="Markowitz V."/>
            <person name="Cheng J.-F."/>
            <person name="Hugenholtz P."/>
            <person name="Woyke T."/>
            <person name="Wu D."/>
            <person name="Gronow S."/>
            <person name="Wellnitz S."/>
            <person name="Brambilla E."/>
            <person name="Klenk H.-P."/>
            <person name="Eisen J.A."/>
        </authorList>
    </citation>
    <scope>NUCLEOTIDE SEQUENCE [LARGE SCALE GENOMIC DNA]</scope>
    <source>
        <strain evidence="2">ATCC BAA-1111 / DSM 21527 / NCTC 11395 / H</strain>
    </source>
</reference>
<evidence type="ECO:0000313" key="2">
    <source>
        <dbReference type="Proteomes" id="UP000006048"/>
    </source>
</evidence>
<keyword evidence="2" id="KW-1185">Reference proteome</keyword>
<dbReference type="STRING" id="869212.Turpa_1433"/>
<dbReference type="RefSeq" id="WP_014802595.1">
    <property type="nucleotide sequence ID" value="NC_018020.1"/>
</dbReference>
<dbReference type="EMBL" id="CP002959">
    <property type="protein sequence ID" value="AFM12081.1"/>
    <property type="molecule type" value="Genomic_DNA"/>
</dbReference>
<dbReference type="PANTHER" id="PTHR36529">
    <property type="entry name" value="SLL1095 PROTEIN"/>
    <property type="match status" value="1"/>
</dbReference>
<accession>I4B474</accession>